<evidence type="ECO:0000313" key="3">
    <source>
        <dbReference type="EMBL" id="KAL3775146.1"/>
    </source>
</evidence>
<dbReference type="AlphaFoldDB" id="A0ABD3NKM8"/>
<dbReference type="EMBL" id="JABMIG020000555">
    <property type="protein sequence ID" value="KAL3775146.1"/>
    <property type="molecule type" value="Genomic_DNA"/>
</dbReference>
<feature type="compositionally biased region" description="Basic and acidic residues" evidence="1">
    <location>
        <begin position="470"/>
        <end position="482"/>
    </location>
</feature>
<proteinExistence type="predicted"/>
<comment type="caution">
    <text evidence="3">The sequence shown here is derived from an EMBL/GenBank/DDBJ whole genome shotgun (WGS) entry which is preliminary data.</text>
</comment>
<reference evidence="3 4" key="1">
    <citation type="journal article" date="2020" name="G3 (Bethesda)">
        <title>Improved Reference Genome for Cyclotella cryptica CCMP332, a Model for Cell Wall Morphogenesis, Salinity Adaptation, and Lipid Production in Diatoms (Bacillariophyta).</title>
        <authorList>
            <person name="Roberts W.R."/>
            <person name="Downey K.M."/>
            <person name="Ruck E.C."/>
            <person name="Traller J.C."/>
            <person name="Alverson A.J."/>
        </authorList>
    </citation>
    <scope>NUCLEOTIDE SEQUENCE [LARGE SCALE GENOMIC DNA]</scope>
    <source>
        <strain evidence="3 4">CCMP332</strain>
    </source>
</reference>
<sequence>MDLLASLGLDSLPEQSTRLTSQPGVIDALENNADARLGFNLCCNCGTRLNVTDVGVNTKSAEKASKSSSKFVQCKGCHRVRYCSNACCKADAEEVTRRGNSNFDDETAFGHSALLCSLLRLCNDDEDAEGELLNEHDNKMSHSKSNSKKQTQARDAAMYRVQTERESYPATLFNILAESPDWFMEAMTRRIRNVENPRSSENQRRGKPDRFDHSPNTRESVNCGKKQLVVHIVGASIESELWGWDGKKEQDGASVLQAYAEASTNILTHFESVPTTLESLRLVFIGPDCPKSCKCNVPIPDSKTVLIIETHCRNYGDHNQNESLESLPPPDAIVFFNPGFSCPDYDWSKALSAASTPSKSGAAGPVPFLVTTNTEMEGFADIKCLLDGRCIDATSLPQDILEALDYPTPKSGKHETEDEDKPFFFSENPYHGLRVRQSGTMANDVYVKSRWMFGGLFRKARTSKKRKTKEHTDRDEDRDVHRHAQKKHRDGKNGGNNSKRNNPALI</sequence>
<dbReference type="InterPro" id="IPR046824">
    <property type="entry name" value="Mss51-like_C"/>
</dbReference>
<evidence type="ECO:0000256" key="1">
    <source>
        <dbReference type="SAM" id="MobiDB-lite"/>
    </source>
</evidence>
<name>A0ABD3NKM8_9STRA</name>
<feature type="compositionally biased region" description="Basic and acidic residues" evidence="1">
    <location>
        <begin position="201"/>
        <end position="216"/>
    </location>
</feature>
<evidence type="ECO:0000313" key="4">
    <source>
        <dbReference type="Proteomes" id="UP001516023"/>
    </source>
</evidence>
<dbReference type="PANTHER" id="PTHR28069:SF2">
    <property type="entry name" value="GH20023P"/>
    <property type="match status" value="1"/>
</dbReference>
<protein>
    <recommendedName>
        <fullName evidence="2">Mitochondrial splicing suppressor 51-like C-terminal domain-containing protein</fullName>
    </recommendedName>
</protein>
<feature type="region of interest" description="Disordered" evidence="1">
    <location>
        <begin position="193"/>
        <end position="219"/>
    </location>
</feature>
<feature type="domain" description="Mitochondrial splicing suppressor 51-like C-terminal" evidence="2">
    <location>
        <begin position="267"/>
        <end position="388"/>
    </location>
</feature>
<organism evidence="3 4">
    <name type="scientific">Cyclotella cryptica</name>
    <dbReference type="NCBI Taxonomy" id="29204"/>
    <lineage>
        <taxon>Eukaryota</taxon>
        <taxon>Sar</taxon>
        <taxon>Stramenopiles</taxon>
        <taxon>Ochrophyta</taxon>
        <taxon>Bacillariophyta</taxon>
        <taxon>Coscinodiscophyceae</taxon>
        <taxon>Thalassiosirophycidae</taxon>
        <taxon>Stephanodiscales</taxon>
        <taxon>Stephanodiscaceae</taxon>
        <taxon>Cyclotella</taxon>
    </lineage>
</organism>
<dbReference type="Pfam" id="PF20179">
    <property type="entry name" value="MSS51_C"/>
    <property type="match status" value="1"/>
</dbReference>
<keyword evidence="4" id="KW-1185">Reference proteome</keyword>
<accession>A0ABD3NKM8</accession>
<evidence type="ECO:0000259" key="2">
    <source>
        <dbReference type="Pfam" id="PF20179"/>
    </source>
</evidence>
<dbReference type="PANTHER" id="PTHR28069">
    <property type="entry name" value="GH20023P"/>
    <property type="match status" value="1"/>
</dbReference>
<feature type="region of interest" description="Disordered" evidence="1">
    <location>
        <begin position="134"/>
        <end position="155"/>
    </location>
</feature>
<feature type="compositionally biased region" description="Low complexity" evidence="1">
    <location>
        <begin position="495"/>
        <end position="506"/>
    </location>
</feature>
<gene>
    <name evidence="3" type="ORF">HJC23_010136</name>
</gene>
<feature type="region of interest" description="Disordered" evidence="1">
    <location>
        <begin position="462"/>
        <end position="506"/>
    </location>
</feature>
<dbReference type="Proteomes" id="UP001516023">
    <property type="component" value="Unassembled WGS sequence"/>
</dbReference>